<organism evidence="3 4">
    <name type="scientific">Aquimonas voraii</name>
    <dbReference type="NCBI Taxonomy" id="265719"/>
    <lineage>
        <taxon>Bacteria</taxon>
        <taxon>Pseudomonadati</taxon>
        <taxon>Pseudomonadota</taxon>
        <taxon>Gammaproteobacteria</taxon>
        <taxon>Lysobacterales</taxon>
        <taxon>Lysobacteraceae</taxon>
        <taxon>Aquimonas</taxon>
    </lineage>
</organism>
<dbReference type="OrthoDB" id="2004167at2"/>
<dbReference type="STRING" id="265719.SAMN04488509_101534"/>
<dbReference type="InterPro" id="IPR000073">
    <property type="entry name" value="AB_hydrolase_1"/>
</dbReference>
<evidence type="ECO:0000259" key="2">
    <source>
        <dbReference type="Pfam" id="PF00561"/>
    </source>
</evidence>
<name>A0A1G6SKT9_9GAMM</name>
<evidence type="ECO:0000313" key="4">
    <source>
        <dbReference type="Proteomes" id="UP000199603"/>
    </source>
</evidence>
<feature type="chain" id="PRO_5011608681" evidence="1">
    <location>
        <begin position="25"/>
        <end position="310"/>
    </location>
</feature>
<evidence type="ECO:0000256" key="1">
    <source>
        <dbReference type="SAM" id="SignalP"/>
    </source>
</evidence>
<dbReference type="EMBL" id="FNAG01000001">
    <property type="protein sequence ID" value="SDD16797.1"/>
    <property type="molecule type" value="Genomic_DNA"/>
</dbReference>
<dbReference type="InterPro" id="IPR029058">
    <property type="entry name" value="AB_hydrolase_fold"/>
</dbReference>
<keyword evidence="1" id="KW-0732">Signal</keyword>
<dbReference type="Proteomes" id="UP000199603">
    <property type="component" value="Unassembled WGS sequence"/>
</dbReference>
<proteinExistence type="predicted"/>
<keyword evidence="4" id="KW-1185">Reference proteome</keyword>
<dbReference type="SUPFAM" id="SSF53474">
    <property type="entry name" value="alpha/beta-Hydrolases"/>
    <property type="match status" value="1"/>
</dbReference>
<reference evidence="3 4" key="1">
    <citation type="submission" date="2016-10" db="EMBL/GenBank/DDBJ databases">
        <authorList>
            <person name="de Groot N.N."/>
        </authorList>
    </citation>
    <scope>NUCLEOTIDE SEQUENCE [LARGE SCALE GENOMIC DNA]</scope>
    <source>
        <strain evidence="3 4">DSM 16957</strain>
    </source>
</reference>
<evidence type="ECO:0000313" key="3">
    <source>
        <dbReference type="EMBL" id="SDD16797.1"/>
    </source>
</evidence>
<dbReference type="AlphaFoldDB" id="A0A1G6SKT9"/>
<dbReference type="Pfam" id="PF00561">
    <property type="entry name" value="Abhydrolase_1"/>
    <property type="match status" value="1"/>
</dbReference>
<feature type="signal peptide" evidence="1">
    <location>
        <begin position="1"/>
        <end position="24"/>
    </location>
</feature>
<gene>
    <name evidence="3" type="ORF">SAMN04488509_101534</name>
</gene>
<feature type="domain" description="AB hydrolase-1" evidence="2">
    <location>
        <begin position="34"/>
        <end position="225"/>
    </location>
</feature>
<protein>
    <submittedName>
        <fullName evidence="3">Triacylglycerol lipase</fullName>
    </submittedName>
</protein>
<dbReference type="Gene3D" id="3.40.50.1820">
    <property type="entry name" value="alpha/beta hydrolase"/>
    <property type="match status" value="1"/>
</dbReference>
<accession>A0A1G6SKT9</accession>
<sequence length="310" mass="32853">MFVRSIRAALAALLLCLASTAALAQSGYTQTRHPIVLVHGLLGFDSLLGVYDYWYGMPSELRAGGARVYVADVSASNFSEVRGEQLIRQLDSLRAIHGHAKFNLIGHSHGGPTIRYVAAVRPDLVASVTSIGAPHTGSKVADALDTTLPVGSPLRPLVAGFVNALSGFIEFLSGSRDPQNALGALASLSSRGAADFNRRFPQGMPATACGQGAAVVNGIRYYSWGGTAVLTHVLDAGDPLLGAGSLFFGFEQNDGLVGRCSSHLGVVLRDDYPWNHLDQVNQVLGLTRWFTPDPKAVLRAHANRLKNAGL</sequence>
<dbReference type="RefSeq" id="WP_091238485.1">
    <property type="nucleotide sequence ID" value="NZ_FNAG01000001.1"/>
</dbReference>